<comment type="caution">
    <text evidence="2">The sequence shown here is derived from an EMBL/GenBank/DDBJ whole genome shotgun (WGS) entry which is preliminary data.</text>
</comment>
<evidence type="ECO:0000313" key="2">
    <source>
        <dbReference type="EMBL" id="KAF6327568.1"/>
    </source>
</evidence>
<name>A0A7J7VRB6_RHIFE</name>
<organism evidence="2 3">
    <name type="scientific">Rhinolophus ferrumequinum</name>
    <name type="common">Greater horseshoe bat</name>
    <dbReference type="NCBI Taxonomy" id="59479"/>
    <lineage>
        <taxon>Eukaryota</taxon>
        <taxon>Metazoa</taxon>
        <taxon>Chordata</taxon>
        <taxon>Craniata</taxon>
        <taxon>Vertebrata</taxon>
        <taxon>Euteleostomi</taxon>
        <taxon>Mammalia</taxon>
        <taxon>Eutheria</taxon>
        <taxon>Laurasiatheria</taxon>
        <taxon>Chiroptera</taxon>
        <taxon>Yinpterochiroptera</taxon>
        <taxon>Rhinolophoidea</taxon>
        <taxon>Rhinolophidae</taxon>
        <taxon>Rhinolophinae</taxon>
        <taxon>Rhinolophus</taxon>
    </lineage>
</organism>
<protein>
    <submittedName>
        <fullName evidence="2">Uncharacterized protein</fullName>
    </submittedName>
</protein>
<feature type="region of interest" description="Disordered" evidence="1">
    <location>
        <begin position="1"/>
        <end position="30"/>
    </location>
</feature>
<dbReference type="AlphaFoldDB" id="A0A7J7VRB6"/>
<feature type="compositionally biased region" description="Polar residues" evidence="1">
    <location>
        <begin position="1"/>
        <end position="17"/>
    </location>
</feature>
<dbReference type="EMBL" id="JACAGC010000012">
    <property type="protein sequence ID" value="KAF6327568.1"/>
    <property type="molecule type" value="Genomic_DNA"/>
</dbReference>
<accession>A0A7J7VRB6</accession>
<evidence type="ECO:0000256" key="1">
    <source>
        <dbReference type="SAM" id="MobiDB-lite"/>
    </source>
</evidence>
<gene>
    <name evidence="2" type="ORF">mRhiFer1_008283</name>
</gene>
<reference evidence="2 3" key="1">
    <citation type="journal article" date="2020" name="Nature">
        <title>Six reference-quality genomes reveal evolution of bat adaptations.</title>
        <authorList>
            <person name="Jebb D."/>
            <person name="Huang Z."/>
            <person name="Pippel M."/>
            <person name="Hughes G.M."/>
            <person name="Lavrichenko K."/>
            <person name="Devanna P."/>
            <person name="Winkler S."/>
            <person name="Jermiin L.S."/>
            <person name="Skirmuntt E.C."/>
            <person name="Katzourakis A."/>
            <person name="Burkitt-Gray L."/>
            <person name="Ray D.A."/>
            <person name="Sullivan K.A.M."/>
            <person name="Roscito J.G."/>
            <person name="Kirilenko B.M."/>
            <person name="Davalos L.M."/>
            <person name="Corthals A.P."/>
            <person name="Power M.L."/>
            <person name="Jones G."/>
            <person name="Ransome R.D."/>
            <person name="Dechmann D.K.N."/>
            <person name="Locatelli A.G."/>
            <person name="Puechmaille S.J."/>
            <person name="Fedrigo O."/>
            <person name="Jarvis E.D."/>
            <person name="Hiller M."/>
            <person name="Vernes S.C."/>
            <person name="Myers E.W."/>
            <person name="Teeling E.C."/>
        </authorList>
    </citation>
    <scope>NUCLEOTIDE SEQUENCE [LARGE SCALE GENOMIC DNA]</scope>
    <source>
        <strain evidence="2">MRhiFer1</strain>
        <tissue evidence="2">Lung</tissue>
    </source>
</reference>
<evidence type="ECO:0000313" key="3">
    <source>
        <dbReference type="Proteomes" id="UP000585614"/>
    </source>
</evidence>
<sequence length="201" mass="22079">MDGSSVQTPRVLTMQTTHKQKEKTLSSSHLISRDISKTGLKRSFPLQDAGASISWRDEPPHKPEQGASVLETYFYYLQMLNKIRGLSSEERNSSLPFQGPRLSESESAITSPEGKGRSKGASLRETKERANGCENDVAVEAGRDTCPREQGHAEETAPDGASVWKPQGKLYSATRKMTSKMTGCGGTGKCLLHVHLINMER</sequence>
<dbReference type="Proteomes" id="UP000585614">
    <property type="component" value="Unassembled WGS sequence"/>
</dbReference>
<proteinExistence type="predicted"/>
<feature type="region of interest" description="Disordered" evidence="1">
    <location>
        <begin position="90"/>
        <end position="130"/>
    </location>
</feature>